<sequence length="76" mass="8506">MFSNDYRTQASEQLIELLGQPYDAKQIQAILEPFGVKKIAKPGSPFLNEIIGSVKASVRIAVYRSPEGLLLDKQER</sequence>
<proteinExistence type="predicted"/>
<dbReference type="Proteomes" id="UP000652153">
    <property type="component" value="Unassembled WGS sequence"/>
</dbReference>
<evidence type="ECO:0000313" key="2">
    <source>
        <dbReference type="Proteomes" id="UP000652153"/>
    </source>
</evidence>
<keyword evidence="2" id="KW-1185">Reference proteome</keyword>
<dbReference type="EMBL" id="BMFU01000002">
    <property type="protein sequence ID" value="GGH52104.1"/>
    <property type="molecule type" value="Genomic_DNA"/>
</dbReference>
<comment type="caution">
    <text evidence="1">The sequence shown here is derived from an EMBL/GenBank/DDBJ whole genome shotgun (WGS) entry which is preliminary data.</text>
</comment>
<organism evidence="1 2">
    <name type="scientific">Paenibacillus silvae</name>
    <dbReference type="NCBI Taxonomy" id="1325358"/>
    <lineage>
        <taxon>Bacteria</taxon>
        <taxon>Bacillati</taxon>
        <taxon>Bacillota</taxon>
        <taxon>Bacilli</taxon>
        <taxon>Bacillales</taxon>
        <taxon>Paenibacillaceae</taxon>
        <taxon>Paenibacillus</taxon>
    </lineage>
</organism>
<accession>A0ABQ1Z6M5</accession>
<name>A0ABQ1Z6M5_9BACL</name>
<reference evidence="2" key="1">
    <citation type="journal article" date="2019" name="Int. J. Syst. Evol. Microbiol.">
        <title>The Global Catalogue of Microorganisms (GCM) 10K type strain sequencing project: providing services to taxonomists for standard genome sequencing and annotation.</title>
        <authorList>
            <consortium name="The Broad Institute Genomics Platform"/>
            <consortium name="The Broad Institute Genome Sequencing Center for Infectious Disease"/>
            <person name="Wu L."/>
            <person name="Ma J."/>
        </authorList>
    </citation>
    <scope>NUCLEOTIDE SEQUENCE [LARGE SCALE GENOMIC DNA]</scope>
    <source>
        <strain evidence="2">CGMCC 1.12770</strain>
    </source>
</reference>
<protein>
    <submittedName>
        <fullName evidence="1">Uncharacterized protein</fullName>
    </submittedName>
</protein>
<gene>
    <name evidence="1" type="ORF">GCM10008014_18480</name>
</gene>
<dbReference type="RefSeq" id="WP_188592137.1">
    <property type="nucleotide sequence ID" value="NZ_BMFU01000002.1"/>
</dbReference>
<evidence type="ECO:0000313" key="1">
    <source>
        <dbReference type="EMBL" id="GGH52104.1"/>
    </source>
</evidence>